<keyword evidence="1 7" id="KW-1003">Cell membrane</keyword>
<accession>A0ABV3V6W4</accession>
<keyword evidence="10" id="KW-1185">Reference proteome</keyword>
<sequence length="150" mass="17015">MSQPKKRFGKSRESLESNQKYAITDEDRQLTELAAQNLPRNRHAEAFEKSVARDNGGSTSATADGTDELEGEKNKKALRKAAKRDRTGEPQPTPMWYKVVMIGLMIVGLLWIIVYYLFQGTLPIPGINVWNLIIGLVFMMTGLIMTTRWR</sequence>
<comment type="caution">
    <text evidence="9">The sequence shown here is derived from an EMBL/GenBank/DDBJ whole genome shotgun (WGS) entry which is preliminary data.</text>
</comment>
<feature type="region of interest" description="Disordered" evidence="8">
    <location>
        <begin position="1"/>
        <end position="90"/>
    </location>
</feature>
<dbReference type="EMBL" id="JAYWLU010000014">
    <property type="protein sequence ID" value="MEX3595605.1"/>
    <property type="molecule type" value="Genomic_DNA"/>
</dbReference>
<evidence type="ECO:0000256" key="5">
    <source>
        <dbReference type="ARBA" id="ARBA00023136"/>
    </source>
</evidence>
<name>A0ABV3V6W4_9MICC</name>
<reference evidence="9 10" key="1">
    <citation type="journal article" date="2024" name="Fungal Genet. Biol.">
        <title>The porcine skin microbiome exhibits broad fungal antagonism.</title>
        <authorList>
            <person name="De La Cruz K.F."/>
            <person name="Townsend E.C."/>
            <person name="Alex Cheong J.Z."/>
            <person name="Salamzade R."/>
            <person name="Liu A."/>
            <person name="Sandstrom S."/>
            <person name="Davila E."/>
            <person name="Huang L."/>
            <person name="Xu K.H."/>
            <person name="Wu S.Y."/>
            <person name="Meudt J.J."/>
            <person name="Shanmuganayagam D."/>
            <person name="Gibson A.L.F."/>
            <person name="Kalan L.R."/>
        </authorList>
    </citation>
    <scope>NUCLEOTIDE SEQUENCE [LARGE SCALE GENOMIC DNA]</scope>
    <source>
        <strain evidence="9 10">LK2625</strain>
    </source>
</reference>
<protein>
    <recommendedName>
        <fullName evidence="7">Cell division protein CrgA</fullName>
    </recommendedName>
</protein>
<dbReference type="Proteomes" id="UP001558481">
    <property type="component" value="Unassembled WGS sequence"/>
</dbReference>
<keyword evidence="4 7" id="KW-1133">Transmembrane helix</keyword>
<dbReference type="GO" id="GO:0051301">
    <property type="term" value="P:cell division"/>
    <property type="evidence" value="ECO:0007669"/>
    <property type="project" value="UniProtKB-KW"/>
</dbReference>
<dbReference type="Pfam" id="PF06781">
    <property type="entry name" value="CrgA"/>
    <property type="match status" value="1"/>
</dbReference>
<keyword evidence="2 7" id="KW-0132">Cell division</keyword>
<feature type="transmembrane region" description="Helical" evidence="7">
    <location>
        <begin position="96"/>
        <end position="118"/>
    </location>
</feature>
<evidence type="ECO:0000256" key="8">
    <source>
        <dbReference type="SAM" id="MobiDB-lite"/>
    </source>
</evidence>
<evidence type="ECO:0000256" key="7">
    <source>
        <dbReference type="HAMAP-Rule" id="MF_00631"/>
    </source>
</evidence>
<evidence type="ECO:0000256" key="3">
    <source>
        <dbReference type="ARBA" id="ARBA00022692"/>
    </source>
</evidence>
<evidence type="ECO:0000313" key="9">
    <source>
        <dbReference type="EMBL" id="MEX3595605.1"/>
    </source>
</evidence>
<evidence type="ECO:0000256" key="1">
    <source>
        <dbReference type="ARBA" id="ARBA00022475"/>
    </source>
</evidence>
<feature type="compositionally biased region" description="Basic and acidic residues" evidence="8">
    <location>
        <begin position="42"/>
        <end position="52"/>
    </location>
</feature>
<keyword evidence="3 7" id="KW-0812">Transmembrane</keyword>
<evidence type="ECO:0000313" key="10">
    <source>
        <dbReference type="Proteomes" id="UP001558481"/>
    </source>
</evidence>
<gene>
    <name evidence="7" type="primary">crgA</name>
    <name evidence="9" type="ORF">VVR66_12860</name>
</gene>
<dbReference type="InterPro" id="IPR009619">
    <property type="entry name" value="CrgA"/>
</dbReference>
<keyword evidence="5 7" id="KW-0472">Membrane</keyword>
<keyword evidence="6 7" id="KW-0131">Cell cycle</keyword>
<evidence type="ECO:0000256" key="4">
    <source>
        <dbReference type="ARBA" id="ARBA00022989"/>
    </source>
</evidence>
<dbReference type="HAMAP" id="MF_00631">
    <property type="entry name" value="CrgA"/>
    <property type="match status" value="1"/>
</dbReference>
<proteinExistence type="inferred from homology"/>
<dbReference type="RefSeq" id="WP_095798600.1">
    <property type="nucleotide sequence ID" value="NZ_CAUREL010000003.1"/>
</dbReference>
<feature type="transmembrane region" description="Helical" evidence="7">
    <location>
        <begin position="124"/>
        <end position="145"/>
    </location>
</feature>
<evidence type="ECO:0000256" key="2">
    <source>
        <dbReference type="ARBA" id="ARBA00022618"/>
    </source>
</evidence>
<comment type="similarity">
    <text evidence="7">Belongs to the CrgA family.</text>
</comment>
<organism evidence="9 10">
    <name type="scientific">Kocuria carniphila</name>
    <dbReference type="NCBI Taxonomy" id="262208"/>
    <lineage>
        <taxon>Bacteria</taxon>
        <taxon>Bacillati</taxon>
        <taxon>Actinomycetota</taxon>
        <taxon>Actinomycetes</taxon>
        <taxon>Micrococcales</taxon>
        <taxon>Micrococcaceae</taxon>
        <taxon>Kocuria</taxon>
    </lineage>
</organism>
<comment type="subcellular location">
    <subcellularLocation>
        <location evidence="7">Cell membrane</location>
        <topology evidence="7">Multi-pass membrane protein</topology>
    </subcellularLocation>
</comment>
<comment type="function">
    <text evidence="7">Involved in cell division.</text>
</comment>
<evidence type="ECO:0000256" key="6">
    <source>
        <dbReference type="ARBA" id="ARBA00023306"/>
    </source>
</evidence>